<dbReference type="InterPro" id="IPR027417">
    <property type="entry name" value="P-loop_NTPase"/>
</dbReference>
<evidence type="ECO:0000256" key="1">
    <source>
        <dbReference type="ARBA" id="ARBA00004123"/>
    </source>
</evidence>
<keyword evidence="3" id="KW-0498">Mitosis</keyword>
<sequence length="298" mass="33882">MQGQILRVEVENFKSYKGHQTIGPFLRFTSVIGPNGSGKSNISEALGFVLGCRASALRGRQMTDLIYNSESHTASRASVKLVLALGSDQEFDSGGEIEFQRVITSAGTTEYKLDGRNVTYKEYDERLKSFGLLAQARNFLVFQGYIESVAQKSPKELTALFEQISGSDEYKAEYTRLEDEARRCQEKTTISFTKKKGVAAEQKQYKEQQKEAERFTQLMDQRAALKAEYTLFQLYHIERRIAGQRKELAQLRKGLKEKENRIEIVERQWREEKKRPPHPAERSSSPPGARPEGRQGAA</sequence>
<dbReference type="Gene3D" id="3.40.50.300">
    <property type="entry name" value="P-loop containing nucleotide triphosphate hydrolases"/>
    <property type="match status" value="1"/>
</dbReference>
<dbReference type="InterPro" id="IPR003395">
    <property type="entry name" value="RecF/RecN/SMC_N"/>
</dbReference>
<dbReference type="Proteomes" id="UP001141327">
    <property type="component" value="Unassembled WGS sequence"/>
</dbReference>
<comment type="caution">
    <text evidence="8">The sequence shown here is derived from an EMBL/GenBank/DDBJ whole genome shotgun (WGS) entry which is preliminary data.</text>
</comment>
<gene>
    <name evidence="8" type="ORF">PAPYR_10273</name>
</gene>
<keyword evidence="5" id="KW-0131">Cell cycle</keyword>
<reference evidence="8" key="1">
    <citation type="journal article" date="2022" name="bioRxiv">
        <title>Genomics of Preaxostyla Flagellates Illuminates Evolutionary Transitions and the Path Towards Mitochondrial Loss.</title>
        <authorList>
            <person name="Novak L.V.F."/>
            <person name="Treitli S.C."/>
            <person name="Pyrih J."/>
            <person name="Halakuc P."/>
            <person name="Pipaliya S.V."/>
            <person name="Vacek V."/>
            <person name="Brzon O."/>
            <person name="Soukal P."/>
            <person name="Eme L."/>
            <person name="Dacks J.B."/>
            <person name="Karnkowska A."/>
            <person name="Elias M."/>
            <person name="Hampl V."/>
        </authorList>
    </citation>
    <scope>NUCLEOTIDE SEQUENCE</scope>
    <source>
        <strain evidence="8">RCP-MX</strain>
    </source>
</reference>
<keyword evidence="2" id="KW-0132">Cell division</keyword>
<dbReference type="SUPFAM" id="SSF52540">
    <property type="entry name" value="P-loop containing nucleoside triphosphate hydrolases"/>
    <property type="match status" value="1"/>
</dbReference>
<evidence type="ECO:0000313" key="9">
    <source>
        <dbReference type="Proteomes" id="UP001141327"/>
    </source>
</evidence>
<evidence type="ECO:0000256" key="5">
    <source>
        <dbReference type="ARBA" id="ARBA00023306"/>
    </source>
</evidence>
<dbReference type="PANTHER" id="PTHR18937:SF12">
    <property type="entry name" value="STRUCTURAL MAINTENANCE OF CHROMOSOMES PROTEIN"/>
    <property type="match status" value="1"/>
</dbReference>
<feature type="region of interest" description="Disordered" evidence="6">
    <location>
        <begin position="267"/>
        <end position="298"/>
    </location>
</feature>
<evidence type="ECO:0000256" key="3">
    <source>
        <dbReference type="ARBA" id="ARBA00022776"/>
    </source>
</evidence>
<dbReference type="PANTHER" id="PTHR18937">
    <property type="entry name" value="STRUCTURAL MAINTENANCE OF CHROMOSOMES SMC FAMILY MEMBER"/>
    <property type="match status" value="1"/>
</dbReference>
<evidence type="ECO:0000259" key="7">
    <source>
        <dbReference type="Pfam" id="PF02463"/>
    </source>
</evidence>
<accession>A0ABQ8UC62</accession>
<feature type="domain" description="RecF/RecN/SMC N-terminal" evidence="7">
    <location>
        <begin position="5"/>
        <end position="133"/>
    </location>
</feature>
<evidence type="ECO:0000256" key="6">
    <source>
        <dbReference type="SAM" id="MobiDB-lite"/>
    </source>
</evidence>
<dbReference type="EMBL" id="JAPMOS010000128">
    <property type="protein sequence ID" value="KAJ4454924.1"/>
    <property type="molecule type" value="Genomic_DNA"/>
</dbReference>
<organism evidence="8 9">
    <name type="scientific">Paratrimastix pyriformis</name>
    <dbReference type="NCBI Taxonomy" id="342808"/>
    <lineage>
        <taxon>Eukaryota</taxon>
        <taxon>Metamonada</taxon>
        <taxon>Preaxostyla</taxon>
        <taxon>Paratrimastigidae</taxon>
        <taxon>Paratrimastix</taxon>
    </lineage>
</organism>
<evidence type="ECO:0000256" key="4">
    <source>
        <dbReference type="ARBA" id="ARBA00023242"/>
    </source>
</evidence>
<dbReference type="Pfam" id="PF02463">
    <property type="entry name" value="SMC_N"/>
    <property type="match status" value="1"/>
</dbReference>
<keyword evidence="9" id="KW-1185">Reference proteome</keyword>
<name>A0ABQ8UC62_9EUKA</name>
<evidence type="ECO:0000256" key="2">
    <source>
        <dbReference type="ARBA" id="ARBA00022618"/>
    </source>
</evidence>
<proteinExistence type="predicted"/>
<keyword evidence="4" id="KW-0539">Nucleus</keyword>
<comment type="subcellular location">
    <subcellularLocation>
        <location evidence="1">Nucleus</location>
    </subcellularLocation>
</comment>
<feature type="compositionally biased region" description="Basic and acidic residues" evidence="6">
    <location>
        <begin position="267"/>
        <end position="281"/>
    </location>
</feature>
<protein>
    <submittedName>
        <fullName evidence="8">Structural maintenance of chromosomes protein 1</fullName>
    </submittedName>
</protein>
<evidence type="ECO:0000313" key="8">
    <source>
        <dbReference type="EMBL" id="KAJ4454924.1"/>
    </source>
</evidence>